<organism evidence="1 2">
    <name type="scientific">Stratiformator vulcanicus</name>
    <dbReference type="NCBI Taxonomy" id="2527980"/>
    <lineage>
        <taxon>Bacteria</taxon>
        <taxon>Pseudomonadati</taxon>
        <taxon>Planctomycetota</taxon>
        <taxon>Planctomycetia</taxon>
        <taxon>Planctomycetales</taxon>
        <taxon>Planctomycetaceae</taxon>
        <taxon>Stratiformator</taxon>
    </lineage>
</organism>
<dbReference type="OrthoDB" id="289368at2"/>
<protein>
    <recommendedName>
        <fullName evidence="3">Carboxypeptidase regulatory-like domain-containing protein</fullName>
    </recommendedName>
</protein>
<evidence type="ECO:0000313" key="2">
    <source>
        <dbReference type="Proteomes" id="UP000317318"/>
    </source>
</evidence>
<evidence type="ECO:0008006" key="3">
    <source>
        <dbReference type="Google" id="ProtNLM"/>
    </source>
</evidence>
<dbReference type="AlphaFoldDB" id="A0A517R1A0"/>
<sequence>MTKSISRHYSTAWLAIFAACLLGCGSESGVPGQTVSGHVSVNGKPINDGKIWFLPQEIREDSLSRVAWSQIDDGTYSIKSEEGPAPGEHVVRIEAYDRSNESKEVFDEDTGETVEQVVEVVDQLLPPEFNSRSGLSATIAEGNNEVDFELDP</sequence>
<evidence type="ECO:0000313" key="1">
    <source>
        <dbReference type="EMBL" id="QDT37623.1"/>
    </source>
</evidence>
<proteinExistence type="predicted"/>
<dbReference type="Proteomes" id="UP000317318">
    <property type="component" value="Chromosome"/>
</dbReference>
<accession>A0A517R1A0</accession>
<name>A0A517R1A0_9PLAN</name>
<gene>
    <name evidence="1" type="ORF">Pan189_20030</name>
</gene>
<dbReference type="KEGG" id="svp:Pan189_20030"/>
<keyword evidence="2" id="KW-1185">Reference proteome</keyword>
<dbReference type="PROSITE" id="PS51257">
    <property type="entry name" value="PROKAR_LIPOPROTEIN"/>
    <property type="match status" value="1"/>
</dbReference>
<reference evidence="1 2" key="1">
    <citation type="submission" date="2019-02" db="EMBL/GenBank/DDBJ databases">
        <title>Deep-cultivation of Planctomycetes and their phenomic and genomic characterization uncovers novel biology.</title>
        <authorList>
            <person name="Wiegand S."/>
            <person name="Jogler M."/>
            <person name="Boedeker C."/>
            <person name="Pinto D."/>
            <person name="Vollmers J."/>
            <person name="Rivas-Marin E."/>
            <person name="Kohn T."/>
            <person name="Peeters S.H."/>
            <person name="Heuer A."/>
            <person name="Rast P."/>
            <person name="Oberbeckmann S."/>
            <person name="Bunk B."/>
            <person name="Jeske O."/>
            <person name="Meyerdierks A."/>
            <person name="Storesund J.E."/>
            <person name="Kallscheuer N."/>
            <person name="Luecker S."/>
            <person name="Lage O.M."/>
            <person name="Pohl T."/>
            <person name="Merkel B.J."/>
            <person name="Hornburger P."/>
            <person name="Mueller R.-W."/>
            <person name="Bruemmer F."/>
            <person name="Labrenz M."/>
            <person name="Spormann A.M."/>
            <person name="Op den Camp H."/>
            <person name="Overmann J."/>
            <person name="Amann R."/>
            <person name="Jetten M.S.M."/>
            <person name="Mascher T."/>
            <person name="Medema M.H."/>
            <person name="Devos D.P."/>
            <person name="Kaster A.-K."/>
            <person name="Ovreas L."/>
            <person name="Rohde M."/>
            <person name="Galperin M.Y."/>
            <person name="Jogler C."/>
        </authorList>
    </citation>
    <scope>NUCLEOTIDE SEQUENCE [LARGE SCALE GENOMIC DNA]</scope>
    <source>
        <strain evidence="1 2">Pan189</strain>
    </source>
</reference>
<dbReference type="RefSeq" id="WP_145363723.1">
    <property type="nucleotide sequence ID" value="NZ_CP036268.1"/>
</dbReference>
<dbReference type="EMBL" id="CP036268">
    <property type="protein sequence ID" value="QDT37623.1"/>
    <property type="molecule type" value="Genomic_DNA"/>
</dbReference>